<accession>A0AAV5IX40</accession>
<sequence>MASSKLGSRTQWLVGSRTQQIWFFQAGFENPVAGGFSNQICWVLVREPNGENGTVLGQALVGEGAVGDEDGRARTDLEGDHWVELCMEFAENQFHLGGVSLRSHRKGPTMRMAKGPGGREWVGGIWSEKGG</sequence>
<proteinExistence type="predicted"/>
<dbReference type="Proteomes" id="UP001054252">
    <property type="component" value="Unassembled WGS sequence"/>
</dbReference>
<organism evidence="1 2">
    <name type="scientific">Rubroshorea leprosula</name>
    <dbReference type="NCBI Taxonomy" id="152421"/>
    <lineage>
        <taxon>Eukaryota</taxon>
        <taxon>Viridiplantae</taxon>
        <taxon>Streptophyta</taxon>
        <taxon>Embryophyta</taxon>
        <taxon>Tracheophyta</taxon>
        <taxon>Spermatophyta</taxon>
        <taxon>Magnoliopsida</taxon>
        <taxon>eudicotyledons</taxon>
        <taxon>Gunneridae</taxon>
        <taxon>Pentapetalae</taxon>
        <taxon>rosids</taxon>
        <taxon>malvids</taxon>
        <taxon>Malvales</taxon>
        <taxon>Dipterocarpaceae</taxon>
        <taxon>Rubroshorea</taxon>
    </lineage>
</organism>
<gene>
    <name evidence="1" type="ORF">SLEP1_g17166</name>
</gene>
<evidence type="ECO:0000313" key="1">
    <source>
        <dbReference type="EMBL" id="GKV05125.1"/>
    </source>
</evidence>
<reference evidence="1 2" key="1">
    <citation type="journal article" date="2021" name="Commun. Biol.">
        <title>The genome of Shorea leprosula (Dipterocarpaceae) highlights the ecological relevance of drought in aseasonal tropical rainforests.</title>
        <authorList>
            <person name="Ng K.K.S."/>
            <person name="Kobayashi M.J."/>
            <person name="Fawcett J.A."/>
            <person name="Hatakeyama M."/>
            <person name="Paape T."/>
            <person name="Ng C.H."/>
            <person name="Ang C.C."/>
            <person name="Tnah L.H."/>
            <person name="Lee C.T."/>
            <person name="Nishiyama T."/>
            <person name="Sese J."/>
            <person name="O'Brien M.J."/>
            <person name="Copetti D."/>
            <person name="Mohd Noor M.I."/>
            <person name="Ong R.C."/>
            <person name="Putra M."/>
            <person name="Sireger I.Z."/>
            <person name="Indrioko S."/>
            <person name="Kosugi Y."/>
            <person name="Izuno A."/>
            <person name="Isagi Y."/>
            <person name="Lee S.L."/>
            <person name="Shimizu K.K."/>
        </authorList>
    </citation>
    <scope>NUCLEOTIDE SEQUENCE [LARGE SCALE GENOMIC DNA]</scope>
    <source>
        <strain evidence="1">214</strain>
    </source>
</reference>
<keyword evidence="2" id="KW-1185">Reference proteome</keyword>
<protein>
    <submittedName>
        <fullName evidence="1">Uncharacterized protein</fullName>
    </submittedName>
</protein>
<dbReference type="AlphaFoldDB" id="A0AAV5IX40"/>
<comment type="caution">
    <text evidence="1">The sequence shown here is derived from an EMBL/GenBank/DDBJ whole genome shotgun (WGS) entry which is preliminary data.</text>
</comment>
<dbReference type="EMBL" id="BPVZ01000023">
    <property type="protein sequence ID" value="GKV05125.1"/>
    <property type="molecule type" value="Genomic_DNA"/>
</dbReference>
<name>A0AAV5IX40_9ROSI</name>
<evidence type="ECO:0000313" key="2">
    <source>
        <dbReference type="Proteomes" id="UP001054252"/>
    </source>
</evidence>